<reference evidence="2" key="1">
    <citation type="submission" date="2013-05" db="EMBL/GenBank/DDBJ databases">
        <authorList>
            <person name="Yim A.K.Y."/>
            <person name="Chan T.F."/>
            <person name="Ji K.M."/>
            <person name="Liu X.Y."/>
            <person name="Zhou J.W."/>
            <person name="Li R.Q."/>
            <person name="Yang K.Y."/>
            <person name="Li J."/>
            <person name="Li M."/>
            <person name="Law P.T.W."/>
            <person name="Wu Y.L."/>
            <person name="Cai Z.L."/>
            <person name="Qin H."/>
            <person name="Bao Y."/>
            <person name="Leung R.K.K."/>
            <person name="Ng P.K.S."/>
            <person name="Zou J."/>
            <person name="Zhong X.J."/>
            <person name="Ran P.X."/>
            <person name="Zhong N.S."/>
            <person name="Liu Z.G."/>
            <person name="Tsui S.K.W."/>
        </authorList>
    </citation>
    <scope>NUCLEOTIDE SEQUENCE</scope>
    <source>
        <strain evidence="2">Derf</strain>
        <tissue evidence="2">Whole organism</tissue>
    </source>
</reference>
<feature type="region of interest" description="Disordered" evidence="1">
    <location>
        <begin position="1"/>
        <end position="23"/>
    </location>
</feature>
<evidence type="ECO:0000256" key="1">
    <source>
        <dbReference type="SAM" id="MobiDB-lite"/>
    </source>
</evidence>
<accession>A0A922HVI6</accession>
<organism evidence="2 3">
    <name type="scientific">Dermatophagoides farinae</name>
    <name type="common">American house dust mite</name>
    <dbReference type="NCBI Taxonomy" id="6954"/>
    <lineage>
        <taxon>Eukaryota</taxon>
        <taxon>Metazoa</taxon>
        <taxon>Ecdysozoa</taxon>
        <taxon>Arthropoda</taxon>
        <taxon>Chelicerata</taxon>
        <taxon>Arachnida</taxon>
        <taxon>Acari</taxon>
        <taxon>Acariformes</taxon>
        <taxon>Sarcoptiformes</taxon>
        <taxon>Astigmata</taxon>
        <taxon>Psoroptidia</taxon>
        <taxon>Analgoidea</taxon>
        <taxon>Pyroglyphidae</taxon>
        <taxon>Dermatophagoidinae</taxon>
        <taxon>Dermatophagoides</taxon>
    </lineage>
</organism>
<comment type="caution">
    <text evidence="2">The sequence shown here is derived from an EMBL/GenBank/DDBJ whole genome shotgun (WGS) entry which is preliminary data.</text>
</comment>
<gene>
    <name evidence="2" type="ORF">DERF_011701</name>
</gene>
<keyword evidence="3" id="KW-1185">Reference proteome</keyword>
<name>A0A922HVI6_DERFA</name>
<proteinExistence type="predicted"/>
<evidence type="ECO:0000313" key="3">
    <source>
        <dbReference type="Proteomes" id="UP000790347"/>
    </source>
</evidence>
<sequence length="172" mass="19301">MSKPSSNQSKRNIRSPMEYGESTKLIPDLPTSIGFTFAPATPSKTASADIPATLENSDAELSGFKDTTERHSNAGSCKQLYIYYNQHENLYQYQSVARASSSGPNFLIELKITENSNNQRKVLYNSRQVVQERDRLLNEVQEISTRQLATMKSLLTKNLATGGKYVRKRSTN</sequence>
<reference evidence="2" key="2">
    <citation type="journal article" date="2022" name="Res Sq">
        <title>Comparative Genomics Reveals Insights into the Divergent Evolution of Astigmatic Mites and Household Pest Adaptations.</title>
        <authorList>
            <person name="Xiong Q."/>
            <person name="Wan A.T.-Y."/>
            <person name="Liu X.-Y."/>
            <person name="Fung C.S.-H."/>
            <person name="Xiao X."/>
            <person name="Malainual N."/>
            <person name="Hou J."/>
            <person name="Wang L."/>
            <person name="Wang M."/>
            <person name="Yang K."/>
            <person name="Cui Y."/>
            <person name="Leung E."/>
            <person name="Nong W."/>
            <person name="Shin S.-K."/>
            <person name="Au S."/>
            <person name="Jeong K.Y."/>
            <person name="Chew F.T."/>
            <person name="Hui J."/>
            <person name="Leung T.F."/>
            <person name="Tungtrongchitr A."/>
            <person name="Zhong N."/>
            <person name="Liu Z."/>
            <person name="Tsui S."/>
        </authorList>
    </citation>
    <scope>NUCLEOTIDE SEQUENCE</scope>
    <source>
        <strain evidence="2">Derf</strain>
        <tissue evidence="2">Whole organism</tissue>
    </source>
</reference>
<dbReference type="Proteomes" id="UP000790347">
    <property type="component" value="Unassembled WGS sequence"/>
</dbReference>
<dbReference type="AlphaFoldDB" id="A0A922HVI6"/>
<dbReference type="EMBL" id="ASGP02000005">
    <property type="protein sequence ID" value="KAH9506999.1"/>
    <property type="molecule type" value="Genomic_DNA"/>
</dbReference>
<evidence type="ECO:0000313" key="2">
    <source>
        <dbReference type="EMBL" id="KAH9506999.1"/>
    </source>
</evidence>
<feature type="compositionally biased region" description="Polar residues" evidence="1">
    <location>
        <begin position="1"/>
        <end position="10"/>
    </location>
</feature>
<protein>
    <submittedName>
        <fullName evidence="2">Uncharacterized protein</fullName>
    </submittedName>
</protein>